<organism evidence="2 3">
    <name type="scientific">Macrostomum lignano</name>
    <dbReference type="NCBI Taxonomy" id="282301"/>
    <lineage>
        <taxon>Eukaryota</taxon>
        <taxon>Metazoa</taxon>
        <taxon>Spiralia</taxon>
        <taxon>Lophotrochozoa</taxon>
        <taxon>Platyhelminthes</taxon>
        <taxon>Rhabditophora</taxon>
        <taxon>Macrostomorpha</taxon>
        <taxon>Macrostomida</taxon>
        <taxon>Macrostomidae</taxon>
        <taxon>Macrostomum</taxon>
    </lineage>
</organism>
<reference evidence="3" key="1">
    <citation type="submission" date="2016-11" db="UniProtKB">
        <authorList>
            <consortium name="WormBaseParasite"/>
        </authorList>
    </citation>
    <scope>IDENTIFICATION</scope>
</reference>
<evidence type="ECO:0000313" key="3">
    <source>
        <dbReference type="WBParaSite" id="maker-uti_cns_0006869-snap-gene-0.6-mRNA-1"/>
    </source>
</evidence>
<keyword evidence="1" id="KW-0472">Membrane</keyword>
<evidence type="ECO:0000256" key="1">
    <source>
        <dbReference type="SAM" id="Phobius"/>
    </source>
</evidence>
<accession>A0A1I8HMN3</accession>
<keyword evidence="2" id="KW-1185">Reference proteome</keyword>
<feature type="transmembrane region" description="Helical" evidence="1">
    <location>
        <begin position="221"/>
        <end position="241"/>
    </location>
</feature>
<dbReference type="AlphaFoldDB" id="A0A1I8HMN3"/>
<sequence length="251" mass="27533">FQRAQRRAAKTGGVVGGGGGGGPLSRLLAMTARLRQPVGRLARLYALACVAGPALFTLSGHRSAQRQLADAEADWKASASRLSEPTPAQAAAADFLSRLYRSGEDFERALANGDFVDRVSKDASYDDPTKQLIGRCNWERYLWHVFYFQGVWNNDGNRGSRVLAMSPDRLCLVLDGPVDSRLPALDGITLQVRLDSDGRINQLTMQPFGWHVLTKIDYPAAAYYGLLVPVLRSIITFWSIIGPELLSSLVR</sequence>
<dbReference type="Proteomes" id="UP000095280">
    <property type="component" value="Unplaced"/>
</dbReference>
<proteinExistence type="predicted"/>
<name>A0A1I8HMN3_9PLAT</name>
<protein>
    <submittedName>
        <fullName evidence="3">CRAL-TRIO domain-containing protein</fullName>
    </submittedName>
</protein>
<evidence type="ECO:0000313" key="2">
    <source>
        <dbReference type="Proteomes" id="UP000095280"/>
    </source>
</evidence>
<dbReference type="WBParaSite" id="maker-uti_cns_0006869-snap-gene-0.6-mRNA-1">
    <property type="protein sequence ID" value="maker-uti_cns_0006869-snap-gene-0.6-mRNA-1"/>
    <property type="gene ID" value="maker-uti_cns_0006869-snap-gene-0.6"/>
</dbReference>
<keyword evidence="1" id="KW-1133">Transmembrane helix</keyword>
<keyword evidence="1" id="KW-0812">Transmembrane</keyword>